<name>A0A1J7JCS7_9PEZI</name>
<evidence type="ECO:0000259" key="2">
    <source>
        <dbReference type="SMART" id="SM00835"/>
    </source>
</evidence>
<dbReference type="Proteomes" id="UP000182658">
    <property type="component" value="Unassembled WGS sequence"/>
</dbReference>
<organism evidence="3 4">
    <name type="scientific">Coniochaeta ligniaria NRRL 30616</name>
    <dbReference type="NCBI Taxonomy" id="1408157"/>
    <lineage>
        <taxon>Eukaryota</taxon>
        <taxon>Fungi</taxon>
        <taxon>Dikarya</taxon>
        <taxon>Ascomycota</taxon>
        <taxon>Pezizomycotina</taxon>
        <taxon>Sordariomycetes</taxon>
        <taxon>Sordariomycetidae</taxon>
        <taxon>Coniochaetales</taxon>
        <taxon>Coniochaetaceae</taxon>
        <taxon>Coniochaeta</taxon>
    </lineage>
</organism>
<dbReference type="STRING" id="1408157.A0A1J7JCS7"/>
<dbReference type="SUPFAM" id="SSF51182">
    <property type="entry name" value="RmlC-like cupins"/>
    <property type="match status" value="1"/>
</dbReference>
<dbReference type="InterPro" id="IPR014710">
    <property type="entry name" value="RmlC-like_jellyroll"/>
</dbReference>
<dbReference type="AlphaFoldDB" id="A0A1J7JCS7"/>
<dbReference type="SMART" id="SM00835">
    <property type="entry name" value="Cupin_1"/>
    <property type="match status" value="1"/>
</dbReference>
<feature type="domain" description="Cupin type-1" evidence="2">
    <location>
        <begin position="36"/>
        <end position="155"/>
    </location>
</feature>
<gene>
    <name evidence="3" type="ORF">CONLIGDRAFT_622957</name>
</gene>
<dbReference type="InterPro" id="IPR014500">
    <property type="entry name" value="UCP019307_cupin"/>
</dbReference>
<dbReference type="EMBL" id="KV875102">
    <property type="protein sequence ID" value="OIW25386.1"/>
    <property type="molecule type" value="Genomic_DNA"/>
</dbReference>
<dbReference type="PANTHER" id="PTHR36448">
    <property type="entry name" value="BLR7373 PROTEIN"/>
    <property type="match status" value="1"/>
</dbReference>
<dbReference type="OrthoDB" id="2589563at2759"/>
<dbReference type="PIRSF" id="PIRSF019307">
    <property type="entry name" value="UCP019307"/>
    <property type="match status" value="1"/>
</dbReference>
<feature type="region of interest" description="Disordered" evidence="1">
    <location>
        <begin position="1"/>
        <end position="25"/>
    </location>
</feature>
<protein>
    <recommendedName>
        <fullName evidence="2">Cupin type-1 domain-containing protein</fullName>
    </recommendedName>
</protein>
<dbReference type="Pfam" id="PF00190">
    <property type="entry name" value="Cupin_1"/>
    <property type="match status" value="1"/>
</dbReference>
<dbReference type="InParanoid" id="A0A1J7JCS7"/>
<dbReference type="InterPro" id="IPR006045">
    <property type="entry name" value="Cupin_1"/>
</dbReference>
<proteinExistence type="predicted"/>
<dbReference type="PANTHER" id="PTHR36448:SF3">
    <property type="entry name" value="CUPIN TYPE-2 DOMAIN-CONTAINING PROTEIN"/>
    <property type="match status" value="1"/>
</dbReference>
<reference evidence="3 4" key="1">
    <citation type="submission" date="2016-10" db="EMBL/GenBank/DDBJ databases">
        <title>Draft genome sequence of Coniochaeta ligniaria NRRL30616, a lignocellulolytic fungus for bioabatement of inhibitors in plant biomass hydrolysates.</title>
        <authorList>
            <consortium name="DOE Joint Genome Institute"/>
            <person name="Jimenez D.J."/>
            <person name="Hector R.E."/>
            <person name="Riley R."/>
            <person name="Sun H."/>
            <person name="Grigoriev I.V."/>
            <person name="Van Elsas J.D."/>
            <person name="Nichols N.N."/>
        </authorList>
    </citation>
    <scope>NUCLEOTIDE SEQUENCE [LARGE SCALE GENOMIC DNA]</scope>
    <source>
        <strain evidence="3 4">NRRL 30616</strain>
    </source>
</reference>
<dbReference type="InterPro" id="IPR011051">
    <property type="entry name" value="RmlC_Cupin_sf"/>
</dbReference>
<keyword evidence="4" id="KW-1185">Reference proteome</keyword>
<evidence type="ECO:0000256" key="1">
    <source>
        <dbReference type="SAM" id="MobiDB-lite"/>
    </source>
</evidence>
<accession>A0A1J7JCS7</accession>
<dbReference type="InterPro" id="IPR047121">
    <property type="entry name" value="YjiB-like"/>
</dbReference>
<dbReference type="CDD" id="cd02219">
    <property type="entry name" value="cupin_YjlB-like"/>
    <property type="match status" value="1"/>
</dbReference>
<evidence type="ECO:0000313" key="3">
    <source>
        <dbReference type="EMBL" id="OIW25386.1"/>
    </source>
</evidence>
<dbReference type="Gene3D" id="2.60.120.10">
    <property type="entry name" value="Jelly Rolls"/>
    <property type="match status" value="1"/>
</dbReference>
<sequence length="178" mass="19505">METTPLPHLDVEHHTIPPHARLPNSQATGKPLLIYRSAFRPSGAVTPDAVEAHLQKVGAVVPQWRYGMYPTTHFHSTAHEVLVVVRGRARLCFGGEGNPERVEREVGVGDVVVIPAGVGHRLLEDLGGFEMVGSYMPGCEWDMCYGREGEEDKVRGIKGLGWFGRDPVYGDEGPVLDV</sequence>
<evidence type="ECO:0000313" key="4">
    <source>
        <dbReference type="Proteomes" id="UP000182658"/>
    </source>
</evidence>